<dbReference type="Proteomes" id="UP001055439">
    <property type="component" value="Chromosome 7"/>
</dbReference>
<protein>
    <submittedName>
        <fullName evidence="1">Uncharacterized protein</fullName>
    </submittedName>
</protein>
<evidence type="ECO:0000313" key="1">
    <source>
        <dbReference type="EMBL" id="URE19365.1"/>
    </source>
</evidence>
<proteinExistence type="predicted"/>
<gene>
    <name evidence="1" type="ORF">MUK42_37643</name>
</gene>
<name>A0A9E7GQZ4_9LILI</name>
<dbReference type="OrthoDB" id="1710506at2759"/>
<keyword evidence="2" id="KW-1185">Reference proteome</keyword>
<evidence type="ECO:0000313" key="2">
    <source>
        <dbReference type="Proteomes" id="UP001055439"/>
    </source>
</evidence>
<dbReference type="AlphaFoldDB" id="A0A9E7GQZ4"/>
<sequence>MVDDDEVAHVSHPFLKPHGDGGGTVIGCAGGLAAPVISPVTRVH</sequence>
<reference evidence="1" key="1">
    <citation type="submission" date="2022-05" db="EMBL/GenBank/DDBJ databases">
        <title>The Musa troglodytarum L. genome provides insights into the mechanism of non-climacteric behaviour and enrichment of carotenoids.</title>
        <authorList>
            <person name="Wang J."/>
        </authorList>
    </citation>
    <scope>NUCLEOTIDE SEQUENCE</scope>
    <source>
        <tissue evidence="1">Leaf</tissue>
    </source>
</reference>
<organism evidence="1 2">
    <name type="scientific">Musa troglodytarum</name>
    <name type="common">fe'i banana</name>
    <dbReference type="NCBI Taxonomy" id="320322"/>
    <lineage>
        <taxon>Eukaryota</taxon>
        <taxon>Viridiplantae</taxon>
        <taxon>Streptophyta</taxon>
        <taxon>Embryophyta</taxon>
        <taxon>Tracheophyta</taxon>
        <taxon>Spermatophyta</taxon>
        <taxon>Magnoliopsida</taxon>
        <taxon>Liliopsida</taxon>
        <taxon>Zingiberales</taxon>
        <taxon>Musaceae</taxon>
        <taxon>Musa</taxon>
    </lineage>
</organism>
<dbReference type="EMBL" id="CP097509">
    <property type="protein sequence ID" value="URE19365.1"/>
    <property type="molecule type" value="Genomic_DNA"/>
</dbReference>
<accession>A0A9E7GQZ4</accession>